<evidence type="ECO:0000313" key="1">
    <source>
        <dbReference type="EMBL" id="QHU03115.1"/>
    </source>
</evidence>
<sequence length="179" mass="20809">MIRYYQSSSDDDENADKLPTLNPLINTLNGTAKENVIIIRVPLIMSLTDEGFSYIKEKCRFPIQLNKIAVSCWLEKFDYFYLSVDMKTFTYSPYHYDINNFENIIDINVPIQILKTEIIESIFDKLNEISICDKFSKDNFIKTGENVNALDDPSSFPDRLLLKMPLFDINIENANKLIK</sequence>
<reference evidence="1" key="1">
    <citation type="journal article" date="2020" name="Nature">
        <title>Giant virus diversity and host interactions through global metagenomics.</title>
        <authorList>
            <person name="Schulz F."/>
            <person name="Roux S."/>
            <person name="Paez-Espino D."/>
            <person name="Jungbluth S."/>
            <person name="Walsh D.A."/>
            <person name="Denef V.J."/>
            <person name="McMahon K.D."/>
            <person name="Konstantinidis K.T."/>
            <person name="Eloe-Fadrosh E.A."/>
            <person name="Kyrpides N.C."/>
            <person name="Woyke T."/>
        </authorList>
    </citation>
    <scope>NUCLEOTIDE SEQUENCE</scope>
    <source>
        <strain evidence="1">GVMAG-M-3300025890-48</strain>
    </source>
</reference>
<dbReference type="EMBL" id="MN740369">
    <property type="protein sequence ID" value="QHU03115.1"/>
    <property type="molecule type" value="Genomic_DNA"/>
</dbReference>
<accession>A0A6C0JBC9</accession>
<proteinExistence type="predicted"/>
<name>A0A6C0JBC9_9ZZZZ</name>
<dbReference type="AlphaFoldDB" id="A0A6C0JBC9"/>
<protein>
    <submittedName>
        <fullName evidence="1">Uncharacterized protein</fullName>
    </submittedName>
</protein>
<organism evidence="1">
    <name type="scientific">viral metagenome</name>
    <dbReference type="NCBI Taxonomy" id="1070528"/>
    <lineage>
        <taxon>unclassified sequences</taxon>
        <taxon>metagenomes</taxon>
        <taxon>organismal metagenomes</taxon>
    </lineage>
</organism>